<proteinExistence type="predicted"/>
<gene>
    <name evidence="1" type="ORF">IV36_GL001740</name>
</gene>
<sequence>MENEYSKILDLIKQDVKNLRVSLNSIGKEQLVTDVIPNTVMTIFSTILKRFNNDLSDYNNFLKSYHGNNIRESVIAETPMYFFLKELDKIEKSVVELDDINFLVKSKYEWDMLMKQLDKFNISWDGIQNPSSINRWNDYRKDTVIVLDDTIVTYGNTENSAYPSIDAKDLI</sequence>
<dbReference type="AlphaFoldDB" id="A0A0R2FTB3"/>
<accession>A0A0R2FTB3</accession>
<evidence type="ECO:0000313" key="2">
    <source>
        <dbReference type="Proteomes" id="UP000051727"/>
    </source>
</evidence>
<evidence type="ECO:0000313" key="1">
    <source>
        <dbReference type="EMBL" id="KRN31617.1"/>
    </source>
</evidence>
<dbReference type="PATRIC" id="fig|1618.3.peg.1769"/>
<dbReference type="STRING" id="1618.IV36_GL001740"/>
<dbReference type="Proteomes" id="UP000051727">
    <property type="component" value="Unassembled WGS sequence"/>
</dbReference>
<comment type="caution">
    <text evidence="1">The sequence shown here is derived from an EMBL/GenBank/DDBJ whole genome shotgun (WGS) entry which is preliminary data.</text>
</comment>
<dbReference type="EMBL" id="JQAR01000004">
    <property type="protein sequence ID" value="KRN31617.1"/>
    <property type="molecule type" value="Genomic_DNA"/>
</dbReference>
<reference evidence="1 2" key="1">
    <citation type="journal article" date="2015" name="Genome Announc.">
        <title>Expanding the biotechnology potential of lactobacilli through comparative genomics of 213 strains and associated genera.</title>
        <authorList>
            <person name="Sun Z."/>
            <person name="Harris H.M."/>
            <person name="McCann A."/>
            <person name="Guo C."/>
            <person name="Argimon S."/>
            <person name="Zhang W."/>
            <person name="Yang X."/>
            <person name="Jeffery I.B."/>
            <person name="Cooney J.C."/>
            <person name="Kagawa T.F."/>
            <person name="Liu W."/>
            <person name="Song Y."/>
            <person name="Salvetti E."/>
            <person name="Wrobel A."/>
            <person name="Rasinkangas P."/>
            <person name="Parkhill J."/>
            <person name="Rea M.C."/>
            <person name="O'Sullivan O."/>
            <person name="Ritari J."/>
            <person name="Douillard F.P."/>
            <person name="Paul Ross R."/>
            <person name="Yang R."/>
            <person name="Briner A.E."/>
            <person name="Felis G.E."/>
            <person name="de Vos W.M."/>
            <person name="Barrangou R."/>
            <person name="Klaenhammer T.R."/>
            <person name="Caufield P.W."/>
            <person name="Cui Y."/>
            <person name="Zhang H."/>
            <person name="O'Toole P.W."/>
        </authorList>
    </citation>
    <scope>NUCLEOTIDE SEQUENCE [LARGE SCALE GENOMIC DNA]</scope>
    <source>
        <strain evidence="1 2">ATCC 27304</strain>
    </source>
</reference>
<organism evidence="1 2">
    <name type="scientific">Liquorilactobacillus mali</name>
    <dbReference type="NCBI Taxonomy" id="1618"/>
    <lineage>
        <taxon>Bacteria</taxon>
        <taxon>Bacillati</taxon>
        <taxon>Bacillota</taxon>
        <taxon>Bacilli</taxon>
        <taxon>Lactobacillales</taxon>
        <taxon>Lactobacillaceae</taxon>
        <taxon>Liquorilactobacillus</taxon>
    </lineage>
</organism>
<dbReference type="OrthoDB" id="1684418at2"/>
<dbReference type="RefSeq" id="WP_056990756.1">
    <property type="nucleotide sequence ID" value="NZ_JQAR01000004.1"/>
</dbReference>
<protein>
    <submittedName>
        <fullName evidence="1">Uncharacterized protein</fullName>
    </submittedName>
</protein>
<name>A0A0R2FTB3_9LACO</name>